<comment type="caution">
    <text evidence="1">The sequence shown here is derived from an EMBL/GenBank/DDBJ whole genome shotgun (WGS) entry which is preliminary data.</text>
</comment>
<gene>
    <name evidence="1" type="ORF">L1987_31968</name>
</gene>
<protein>
    <submittedName>
        <fullName evidence="1">Uncharacterized protein</fullName>
    </submittedName>
</protein>
<keyword evidence="2" id="KW-1185">Reference proteome</keyword>
<name>A0ACB9I8G7_9ASTR</name>
<reference evidence="2" key="1">
    <citation type="journal article" date="2022" name="Mol. Ecol. Resour.">
        <title>The genomes of chicory, endive, great burdock and yacon provide insights into Asteraceae palaeo-polyploidization history and plant inulin production.</title>
        <authorList>
            <person name="Fan W."/>
            <person name="Wang S."/>
            <person name="Wang H."/>
            <person name="Wang A."/>
            <person name="Jiang F."/>
            <person name="Liu H."/>
            <person name="Zhao H."/>
            <person name="Xu D."/>
            <person name="Zhang Y."/>
        </authorList>
    </citation>
    <scope>NUCLEOTIDE SEQUENCE [LARGE SCALE GENOMIC DNA]</scope>
    <source>
        <strain evidence="2">cv. Yunnan</strain>
    </source>
</reference>
<dbReference type="EMBL" id="CM042027">
    <property type="protein sequence ID" value="KAI3803806.1"/>
    <property type="molecule type" value="Genomic_DNA"/>
</dbReference>
<organism evidence="1 2">
    <name type="scientific">Smallanthus sonchifolius</name>
    <dbReference type="NCBI Taxonomy" id="185202"/>
    <lineage>
        <taxon>Eukaryota</taxon>
        <taxon>Viridiplantae</taxon>
        <taxon>Streptophyta</taxon>
        <taxon>Embryophyta</taxon>
        <taxon>Tracheophyta</taxon>
        <taxon>Spermatophyta</taxon>
        <taxon>Magnoliopsida</taxon>
        <taxon>eudicotyledons</taxon>
        <taxon>Gunneridae</taxon>
        <taxon>Pentapetalae</taxon>
        <taxon>asterids</taxon>
        <taxon>campanulids</taxon>
        <taxon>Asterales</taxon>
        <taxon>Asteraceae</taxon>
        <taxon>Asteroideae</taxon>
        <taxon>Heliantheae alliance</taxon>
        <taxon>Millerieae</taxon>
        <taxon>Smallanthus</taxon>
    </lineage>
</organism>
<sequence>MSTDLTSALSPPGPRGPPDQMYHGGRQMYHGGPLTIEESITNDTEVASAAIQAMDQRVSLPSFYSFGYLGIYVNCPWHVPCLYN</sequence>
<dbReference type="Proteomes" id="UP001056120">
    <property type="component" value="Linkage Group LG10"/>
</dbReference>
<accession>A0ACB9I8G7</accession>
<evidence type="ECO:0000313" key="1">
    <source>
        <dbReference type="EMBL" id="KAI3803806.1"/>
    </source>
</evidence>
<proteinExistence type="predicted"/>
<reference evidence="1 2" key="2">
    <citation type="journal article" date="2022" name="Mol. Ecol. Resour.">
        <title>The genomes of chicory, endive, great burdock and yacon provide insights into Asteraceae paleo-polyploidization history and plant inulin production.</title>
        <authorList>
            <person name="Fan W."/>
            <person name="Wang S."/>
            <person name="Wang H."/>
            <person name="Wang A."/>
            <person name="Jiang F."/>
            <person name="Liu H."/>
            <person name="Zhao H."/>
            <person name="Xu D."/>
            <person name="Zhang Y."/>
        </authorList>
    </citation>
    <scope>NUCLEOTIDE SEQUENCE [LARGE SCALE GENOMIC DNA]</scope>
    <source>
        <strain evidence="2">cv. Yunnan</strain>
        <tissue evidence="1">Leaves</tissue>
    </source>
</reference>
<evidence type="ECO:0000313" key="2">
    <source>
        <dbReference type="Proteomes" id="UP001056120"/>
    </source>
</evidence>